<dbReference type="EMBL" id="DRLD01000309">
    <property type="protein sequence ID" value="HED11221.1"/>
    <property type="molecule type" value="Genomic_DNA"/>
</dbReference>
<organism evidence="1">
    <name type="scientific">Caldithrix abyssi</name>
    <dbReference type="NCBI Taxonomy" id="187145"/>
    <lineage>
        <taxon>Bacteria</taxon>
        <taxon>Pseudomonadati</taxon>
        <taxon>Calditrichota</taxon>
        <taxon>Calditrichia</taxon>
        <taxon>Calditrichales</taxon>
        <taxon>Calditrichaceae</taxon>
        <taxon>Caldithrix</taxon>
    </lineage>
</organism>
<sequence>MALAEELLNILCCPETRQDVRTMTGDELQALNRWITSGDRHYRDGSSIATPVEEALITADGSRCYLVLDGIPVMLIDKVIDLEEGWQSL</sequence>
<accession>A0A7V1PVQ4</accession>
<proteinExistence type="predicted"/>
<evidence type="ECO:0000313" key="1">
    <source>
        <dbReference type="EMBL" id="HED11221.1"/>
    </source>
</evidence>
<dbReference type="Proteomes" id="UP000886005">
    <property type="component" value="Unassembled WGS sequence"/>
</dbReference>
<dbReference type="SUPFAM" id="SSF158997">
    <property type="entry name" value="Trm112p-like"/>
    <property type="match status" value="1"/>
</dbReference>
<name>A0A7V1PVQ4_CALAY</name>
<gene>
    <name evidence="1" type="ORF">ENJ10_11080</name>
</gene>
<comment type="caution">
    <text evidence="1">The sequence shown here is derived from an EMBL/GenBank/DDBJ whole genome shotgun (WGS) entry which is preliminary data.</text>
</comment>
<dbReference type="Gene3D" id="2.20.25.10">
    <property type="match status" value="1"/>
</dbReference>
<protein>
    <submittedName>
        <fullName evidence="1">Trm112 family protein</fullName>
    </submittedName>
</protein>
<reference evidence="1" key="1">
    <citation type="journal article" date="2020" name="mSystems">
        <title>Genome- and Community-Level Interaction Insights into Carbon Utilization and Element Cycling Functions of Hydrothermarchaeota in Hydrothermal Sediment.</title>
        <authorList>
            <person name="Zhou Z."/>
            <person name="Liu Y."/>
            <person name="Xu W."/>
            <person name="Pan J."/>
            <person name="Luo Z.H."/>
            <person name="Li M."/>
        </authorList>
    </citation>
    <scope>NUCLEOTIDE SEQUENCE [LARGE SCALE GENOMIC DNA]</scope>
    <source>
        <strain evidence="1">HyVt-456</strain>
    </source>
</reference>
<dbReference type="AlphaFoldDB" id="A0A7V1PVQ4"/>